<evidence type="ECO:0000313" key="8">
    <source>
        <dbReference type="Proteomes" id="UP001162131"/>
    </source>
</evidence>
<dbReference type="Pfam" id="PF13513">
    <property type="entry name" value="HEAT_EZ"/>
    <property type="match status" value="1"/>
</dbReference>
<evidence type="ECO:0000256" key="2">
    <source>
        <dbReference type="ARBA" id="ARBA00022448"/>
    </source>
</evidence>
<keyword evidence="3" id="KW-0963">Cytoplasm</keyword>
<dbReference type="GO" id="GO:0006606">
    <property type="term" value="P:protein import into nucleus"/>
    <property type="evidence" value="ECO:0007669"/>
    <property type="project" value="InterPro"/>
</dbReference>
<dbReference type="InterPro" id="IPR001494">
    <property type="entry name" value="Importin-beta_N"/>
</dbReference>
<dbReference type="SMART" id="SM00913">
    <property type="entry name" value="IBN_N"/>
    <property type="match status" value="1"/>
</dbReference>
<dbReference type="GO" id="GO:0031267">
    <property type="term" value="F:small GTPase binding"/>
    <property type="evidence" value="ECO:0007669"/>
    <property type="project" value="InterPro"/>
</dbReference>
<dbReference type="GO" id="GO:0005737">
    <property type="term" value="C:cytoplasm"/>
    <property type="evidence" value="ECO:0007669"/>
    <property type="project" value="UniProtKB-SubCell"/>
</dbReference>
<dbReference type="PROSITE" id="PS50166">
    <property type="entry name" value="IMPORTIN_B_NT"/>
    <property type="match status" value="1"/>
</dbReference>
<evidence type="ECO:0000256" key="4">
    <source>
        <dbReference type="ARBA" id="ARBA00022737"/>
    </source>
</evidence>
<evidence type="ECO:0000313" key="7">
    <source>
        <dbReference type="EMBL" id="CAG9330942.1"/>
    </source>
</evidence>
<dbReference type="Gene3D" id="1.25.10.10">
    <property type="entry name" value="Leucine-rich Repeat Variant"/>
    <property type="match status" value="1"/>
</dbReference>
<dbReference type="EMBL" id="CAJZBQ010000052">
    <property type="protein sequence ID" value="CAG9330942.1"/>
    <property type="molecule type" value="Genomic_DNA"/>
</dbReference>
<keyword evidence="2" id="KW-0813">Transport</keyword>
<proteinExistence type="predicted"/>
<dbReference type="InterPro" id="IPR016024">
    <property type="entry name" value="ARM-type_fold"/>
</dbReference>
<comment type="subcellular location">
    <subcellularLocation>
        <location evidence="1">Cytoplasm</location>
    </subcellularLocation>
</comment>
<dbReference type="InterPro" id="IPR040122">
    <property type="entry name" value="Importin_beta"/>
</dbReference>
<dbReference type="InterPro" id="IPR011989">
    <property type="entry name" value="ARM-like"/>
</dbReference>
<dbReference type="AlphaFoldDB" id="A0AAU9K258"/>
<keyword evidence="8" id="KW-1185">Reference proteome</keyword>
<dbReference type="PANTHER" id="PTHR10527">
    <property type="entry name" value="IMPORTIN BETA"/>
    <property type="match status" value="1"/>
</dbReference>
<keyword evidence="5" id="KW-0653">Protein transport</keyword>
<evidence type="ECO:0000256" key="3">
    <source>
        <dbReference type="ARBA" id="ARBA00022490"/>
    </source>
</evidence>
<evidence type="ECO:0000256" key="1">
    <source>
        <dbReference type="ARBA" id="ARBA00004496"/>
    </source>
</evidence>
<keyword evidence="4" id="KW-0677">Repeat</keyword>
<protein>
    <recommendedName>
        <fullName evidence="6">Importin N-terminal domain-containing protein</fullName>
    </recommendedName>
</protein>
<dbReference type="Proteomes" id="UP001162131">
    <property type="component" value="Unassembled WGS sequence"/>
</dbReference>
<dbReference type="Pfam" id="PF25574">
    <property type="entry name" value="TPR_IMB1"/>
    <property type="match status" value="1"/>
</dbReference>
<gene>
    <name evidence="7" type="ORF">BSTOLATCC_MIC52351</name>
</gene>
<dbReference type="SUPFAM" id="SSF48371">
    <property type="entry name" value="ARM repeat"/>
    <property type="match status" value="1"/>
</dbReference>
<dbReference type="Pfam" id="PF03810">
    <property type="entry name" value="IBN_N"/>
    <property type="match status" value="1"/>
</dbReference>
<dbReference type="InterPro" id="IPR058584">
    <property type="entry name" value="IMB1_TNPO1-like_TPR"/>
</dbReference>
<feature type="domain" description="Importin N-terminal" evidence="6">
    <location>
        <begin position="51"/>
        <end position="129"/>
    </location>
</feature>
<evidence type="ECO:0000256" key="5">
    <source>
        <dbReference type="ARBA" id="ARBA00022927"/>
    </source>
</evidence>
<accession>A0AAU9K258</accession>
<evidence type="ECO:0000259" key="6">
    <source>
        <dbReference type="PROSITE" id="PS50166"/>
    </source>
</evidence>
<name>A0AAU9K258_9CILI</name>
<sequence length="864" mass="96002">MLPLFFTNTLFILKSRTFGKDSFLPYFSHSMSNLVQVLLSAQKGDANSQAANEILTTQTHQNPAHFMLELSAILADENSLILARQIAGIVLKNTINNANNDPYLEEIWYKIDPETKPQIRNNVLGTLACPDRNVRLSAAQAVACIAKKDIPRGEWLEILTILIANAMNVNPMFKQASLMTLGYICEDLPPECIEKSLSDQILTAIAASLTPEQPDADVKQIALQALRNSLPFTKSNFMHETEKQVIIDLICNACQANVEQIRLEAFQALCDIAFMYYEYLSSALFQLGNVTYTAIQHDEQSIAVLGIEFWNVIADIEVLRLQNNQPINGFINTAANTLVPILLTKIVIYEDEDDDWNLHKASSSCISAIAQIIKDPVVDLLHNFISKEIRSPNWKNRDSAALLLGSIVDGPSENKLSPLLTSGVEALKNLMNDQSLAVRQTSAWSLSKICEIQYRIMSQPGLFNPTVPKLIESLKDHPKVACHCCWALINLVDRCSEVSLFRRDIVNLLLTSLLEAAYRQDSFNTEHNLQLSAYSAVNTVIEKAPNECVPIFEQRIPSFIEQLRQSISMPKSEQVQAFICSALQACFARASQASITDETAKVFMETLIQIFNLRGSIIEDGMQAAGALAMNIEGRFIVFMDQFSPFVGWALNKNDSMSICRAGTMCVGDLARALKEKIGPYIFNFVPPLLRNLESDVVSTDVKVLSIESLGDFAAHTKKLFMEYLGNTIAIIEGAANASVQQVREAENPDLFDYLSDLREVILEFYVSLLQGLVECGQTDLLLGNMQSIVNYTMMAISDAFKPNKNHHANAVGLLGDIAGAYGKNVVHILRTPIINTYLQQHKTGNDPMLREMANYAIQAISSN</sequence>
<organism evidence="7 8">
    <name type="scientific">Blepharisma stoltei</name>
    <dbReference type="NCBI Taxonomy" id="1481888"/>
    <lineage>
        <taxon>Eukaryota</taxon>
        <taxon>Sar</taxon>
        <taxon>Alveolata</taxon>
        <taxon>Ciliophora</taxon>
        <taxon>Postciliodesmatophora</taxon>
        <taxon>Heterotrichea</taxon>
        <taxon>Heterotrichida</taxon>
        <taxon>Blepharismidae</taxon>
        <taxon>Blepharisma</taxon>
    </lineage>
</organism>
<reference evidence="7" key="1">
    <citation type="submission" date="2021-09" db="EMBL/GenBank/DDBJ databases">
        <authorList>
            <consortium name="AG Swart"/>
            <person name="Singh M."/>
            <person name="Singh A."/>
            <person name="Seah K."/>
            <person name="Emmerich C."/>
        </authorList>
    </citation>
    <scope>NUCLEOTIDE SEQUENCE</scope>
    <source>
        <strain evidence="7">ATCC30299</strain>
    </source>
</reference>
<comment type="caution">
    <text evidence="7">The sequence shown here is derived from an EMBL/GenBank/DDBJ whole genome shotgun (WGS) entry which is preliminary data.</text>
</comment>